<dbReference type="EMBL" id="JACXVP010000002">
    <property type="protein sequence ID" value="KAG5625276.1"/>
    <property type="molecule type" value="Genomic_DNA"/>
</dbReference>
<sequence>MGAPKQKWTPDEEAALKAGVRKHGPGKWRTILKDPEFSGVLYSRSNVDLKDKWRNMSVMANGCGSREKARLTLKRMNQARKQDERYLSVSTEAKSDEEMTEARLATTSSDSPQIRGSKRSIIRLDNLIMEAISNLKEPGGSNKTTIATYIEDQYWAPTNFKRLLSAKLKYLTATGRLIKMKRKYRIAPTPVLSDRRRIPSVPLLESRQRISSRVDQDDINTLTKAQVDFELTKMRSMTPQEAAVAAARAVAEAEVAIAEAEDAARDADAAEADAEAAQAFAEAAMKALEGRSTPRMVRYLYNVRSITWFFLVASSILPVPFSFFLSFPHSIFMAPLHQQNMGTFNGKTIEFQTSMDGNLNDNASLRARIKELERERDELHKDIEQLCMQQSGPSYIGLPTHVPLHRIAGLEQETENLKKKLAACTRENQNLQEELSEAYHIKNIEAEKQLKFFQGCVAAAFSERDHAVMEAEKAKEKEELMSRGFHELQQRIEELHCELLEEKILTATLQSEMDGEERLDEAFKEIVHKFYEIRQQSLEDIEEDASWEDKCGCLLHDLSEMWTFSNPEETSTLKYISALEEQVETLRKSLDNLQNKLQVGLEIENHLKKKVCALEKQKILSEEKHRAQISAFRHYHSQHKINITSLLDEGLSHIKSAVNMVEEKLKDCSMSERDINSSQVDNLKLNELECQDVRINNDDGSDLIFKRNQPSLTTTIAVGNSDASNALAVALNEKVETLLLLSQQEERHLLERNVNAALQKKIEDLQRNLLQVTNEKVKALMELAGLKRDHQLLQEKVNQASRQGKSLGEIAVKRTLQEKDGRLKNLLKTSYLRRWTGIQDSDGNDSDTHRDSEANNMDFARMKIENATLKESLESMEHLICAVRRHRLSLLKFKEPAASKGMENCSPESLDNIINEVSQLKTALGISLPLSWSVEVDSGSFSKRVEEEIDNGHSTCENMDFVSAAGFEMVELLVFVAQLLKENKCS</sequence>
<evidence type="ECO:0000256" key="10">
    <source>
        <dbReference type="SAM" id="Coils"/>
    </source>
</evidence>
<feature type="compositionally biased region" description="Polar residues" evidence="11">
    <location>
        <begin position="105"/>
        <end position="114"/>
    </location>
</feature>
<gene>
    <name evidence="16" type="ORF">H5410_010494</name>
</gene>
<keyword evidence="12" id="KW-1133">Transmembrane helix</keyword>
<feature type="transmembrane region" description="Helical" evidence="12">
    <location>
        <begin position="305"/>
        <end position="327"/>
    </location>
</feature>
<evidence type="ECO:0000256" key="2">
    <source>
        <dbReference type="ARBA" id="ARBA00004604"/>
    </source>
</evidence>
<dbReference type="Proteomes" id="UP000824120">
    <property type="component" value="Chromosome 2"/>
</dbReference>
<evidence type="ECO:0000256" key="6">
    <source>
        <dbReference type="ARBA" id="ARBA00023125"/>
    </source>
</evidence>
<comment type="caution">
    <text evidence="16">The sequence shown here is derived from an EMBL/GenBank/DDBJ whole genome shotgun (WGS) entry which is preliminary data.</text>
</comment>
<dbReference type="PROSITE" id="PS50090">
    <property type="entry name" value="MYB_LIKE"/>
    <property type="match status" value="1"/>
</dbReference>
<dbReference type="FunFam" id="1.10.10.60:FF:000168">
    <property type="entry name" value="Telomere repeat-binding factor 1"/>
    <property type="match status" value="1"/>
</dbReference>
<accession>A0A9J6ALQ1</accession>
<keyword evidence="6" id="KW-0238">DNA-binding</keyword>
<feature type="domain" description="H15" evidence="15">
    <location>
        <begin position="120"/>
        <end position="188"/>
    </location>
</feature>
<proteinExistence type="predicted"/>
<dbReference type="InterPro" id="IPR005818">
    <property type="entry name" value="Histone_H1/H5_H15"/>
</dbReference>
<dbReference type="PANTHER" id="PTHR35712">
    <property type="entry name" value="MYOSIN HEAVY CHAIN-LIKE PROTEIN"/>
    <property type="match status" value="1"/>
</dbReference>
<dbReference type="InterPro" id="IPR009057">
    <property type="entry name" value="Homeodomain-like_sf"/>
</dbReference>
<name>A0A9J6ALQ1_SOLCO</name>
<dbReference type="SMART" id="SM00526">
    <property type="entry name" value="H15"/>
    <property type="match status" value="1"/>
</dbReference>
<dbReference type="AlphaFoldDB" id="A0A9J6ALQ1"/>
<dbReference type="Gene3D" id="1.10.10.60">
    <property type="entry name" value="Homeodomain-like"/>
    <property type="match status" value="1"/>
</dbReference>
<feature type="coiled-coil region" evidence="10">
    <location>
        <begin position="355"/>
        <end position="441"/>
    </location>
</feature>
<evidence type="ECO:0000259" key="15">
    <source>
        <dbReference type="PROSITE" id="PS51504"/>
    </source>
</evidence>
<feature type="domain" description="HTH myb-type" evidence="14">
    <location>
        <begin position="1"/>
        <end position="33"/>
    </location>
</feature>
<dbReference type="FunFam" id="1.10.10.10:FF:000937">
    <property type="entry name" value="Telomere repeat-binding factor 1"/>
    <property type="match status" value="1"/>
</dbReference>
<dbReference type="GO" id="GO:0042803">
    <property type="term" value="F:protein homodimerization activity"/>
    <property type="evidence" value="ECO:0007669"/>
    <property type="project" value="UniProtKB-ARBA"/>
</dbReference>
<evidence type="ECO:0000256" key="4">
    <source>
        <dbReference type="ARBA" id="ARBA00023015"/>
    </source>
</evidence>
<dbReference type="GO" id="GO:0010597">
    <property type="term" value="P:green leaf volatile biosynthetic process"/>
    <property type="evidence" value="ECO:0007669"/>
    <property type="project" value="UniProtKB-ARBA"/>
</dbReference>
<feature type="coiled-coil region" evidence="10">
    <location>
        <begin position="740"/>
        <end position="803"/>
    </location>
</feature>
<evidence type="ECO:0000256" key="9">
    <source>
        <dbReference type="ARBA" id="ARBA00032813"/>
    </source>
</evidence>
<evidence type="ECO:0000256" key="5">
    <source>
        <dbReference type="ARBA" id="ARBA00023054"/>
    </source>
</evidence>
<protein>
    <recommendedName>
        <fullName evidence="9">MYB transcription factor</fullName>
    </recommendedName>
</protein>
<organism evidence="16 17">
    <name type="scientific">Solanum commersonii</name>
    <name type="common">Commerson's wild potato</name>
    <name type="synonym">Commerson's nightshade</name>
    <dbReference type="NCBI Taxonomy" id="4109"/>
    <lineage>
        <taxon>Eukaryota</taxon>
        <taxon>Viridiplantae</taxon>
        <taxon>Streptophyta</taxon>
        <taxon>Embryophyta</taxon>
        <taxon>Tracheophyta</taxon>
        <taxon>Spermatophyta</taxon>
        <taxon>Magnoliopsida</taxon>
        <taxon>eudicotyledons</taxon>
        <taxon>Gunneridae</taxon>
        <taxon>Pentapetalae</taxon>
        <taxon>asterids</taxon>
        <taxon>lamiids</taxon>
        <taxon>Solanales</taxon>
        <taxon>Solanaceae</taxon>
        <taxon>Solanoideae</taxon>
        <taxon>Solaneae</taxon>
        <taxon>Solanum</taxon>
    </lineage>
</organism>
<dbReference type="GO" id="GO:0000976">
    <property type="term" value="F:transcription cis-regulatory region binding"/>
    <property type="evidence" value="ECO:0007669"/>
    <property type="project" value="UniProtKB-ARBA"/>
</dbReference>
<dbReference type="InterPro" id="IPR001005">
    <property type="entry name" value="SANT/Myb"/>
</dbReference>
<dbReference type="Pfam" id="PF00249">
    <property type="entry name" value="Myb_DNA-binding"/>
    <property type="match status" value="1"/>
</dbReference>
<keyword evidence="12" id="KW-0812">Transmembrane</keyword>
<dbReference type="PROSITE" id="PS51504">
    <property type="entry name" value="H15"/>
    <property type="match status" value="1"/>
</dbReference>
<keyword evidence="12" id="KW-0472">Membrane</keyword>
<dbReference type="SUPFAM" id="SSF46785">
    <property type="entry name" value="Winged helix' DNA-binding domain"/>
    <property type="match status" value="1"/>
</dbReference>
<evidence type="ECO:0000256" key="8">
    <source>
        <dbReference type="ARBA" id="ARBA00023242"/>
    </source>
</evidence>
<evidence type="ECO:0000259" key="13">
    <source>
        <dbReference type="PROSITE" id="PS50090"/>
    </source>
</evidence>
<keyword evidence="8" id="KW-0539">Nucleus</keyword>
<keyword evidence="3" id="KW-0158">Chromosome</keyword>
<evidence type="ECO:0000313" key="17">
    <source>
        <dbReference type="Proteomes" id="UP000824120"/>
    </source>
</evidence>
<evidence type="ECO:0000256" key="1">
    <source>
        <dbReference type="ARBA" id="ARBA00004286"/>
    </source>
</evidence>
<dbReference type="SUPFAM" id="SSF46689">
    <property type="entry name" value="Homeodomain-like"/>
    <property type="match status" value="1"/>
</dbReference>
<dbReference type="InterPro" id="IPR017930">
    <property type="entry name" value="Myb_dom"/>
</dbReference>
<feature type="domain" description="Myb-like" evidence="13">
    <location>
        <begin position="5"/>
        <end position="57"/>
    </location>
</feature>
<dbReference type="OrthoDB" id="1719803at2759"/>
<dbReference type="Gene3D" id="1.10.10.10">
    <property type="entry name" value="Winged helix-like DNA-binding domain superfamily/Winged helix DNA-binding domain"/>
    <property type="match status" value="1"/>
</dbReference>
<keyword evidence="4" id="KW-0805">Transcription regulation</keyword>
<dbReference type="GO" id="GO:0006334">
    <property type="term" value="P:nucleosome assembly"/>
    <property type="evidence" value="ECO:0007669"/>
    <property type="project" value="InterPro"/>
</dbReference>
<evidence type="ECO:0000259" key="14">
    <source>
        <dbReference type="PROSITE" id="PS51294"/>
    </source>
</evidence>
<evidence type="ECO:0000256" key="12">
    <source>
        <dbReference type="SAM" id="Phobius"/>
    </source>
</evidence>
<dbReference type="GO" id="GO:0000786">
    <property type="term" value="C:nucleosome"/>
    <property type="evidence" value="ECO:0007669"/>
    <property type="project" value="InterPro"/>
</dbReference>
<dbReference type="GO" id="GO:0003691">
    <property type="term" value="F:double-stranded telomeric DNA binding"/>
    <property type="evidence" value="ECO:0007669"/>
    <property type="project" value="UniProtKB-ARBA"/>
</dbReference>
<dbReference type="PANTHER" id="PTHR35712:SF1">
    <property type="entry name" value="MYOSIN HEAVY CHAIN-LIKE PROTEIN"/>
    <property type="match status" value="1"/>
</dbReference>
<dbReference type="Pfam" id="PF00538">
    <property type="entry name" value="Linker_histone"/>
    <property type="match status" value="1"/>
</dbReference>
<keyword evidence="7" id="KW-0804">Transcription</keyword>
<comment type="subcellular location">
    <subcellularLocation>
        <location evidence="1">Chromosome</location>
    </subcellularLocation>
    <subcellularLocation>
        <location evidence="2">Nucleus</location>
        <location evidence="2">Nucleolus</location>
    </subcellularLocation>
</comment>
<evidence type="ECO:0000256" key="11">
    <source>
        <dbReference type="SAM" id="MobiDB-lite"/>
    </source>
</evidence>
<reference evidence="16 17" key="1">
    <citation type="submission" date="2020-09" db="EMBL/GenBank/DDBJ databases">
        <title>De no assembly of potato wild relative species, Solanum commersonii.</title>
        <authorList>
            <person name="Cho K."/>
        </authorList>
    </citation>
    <scope>NUCLEOTIDE SEQUENCE [LARGE SCALE GENOMIC DNA]</scope>
    <source>
        <strain evidence="16">LZ3.2</strain>
        <tissue evidence="16">Leaf</tissue>
    </source>
</reference>
<evidence type="ECO:0000256" key="7">
    <source>
        <dbReference type="ARBA" id="ARBA00023163"/>
    </source>
</evidence>
<keyword evidence="17" id="KW-1185">Reference proteome</keyword>
<feature type="region of interest" description="Disordered" evidence="11">
    <location>
        <begin position="91"/>
        <end position="114"/>
    </location>
</feature>
<dbReference type="CDD" id="cd11660">
    <property type="entry name" value="SANT_TRF"/>
    <property type="match status" value="1"/>
</dbReference>
<dbReference type="GO" id="GO:0005730">
    <property type="term" value="C:nucleolus"/>
    <property type="evidence" value="ECO:0007669"/>
    <property type="project" value="UniProtKB-SubCell"/>
</dbReference>
<evidence type="ECO:0000313" key="16">
    <source>
        <dbReference type="EMBL" id="KAG5625276.1"/>
    </source>
</evidence>
<dbReference type="SMART" id="SM00717">
    <property type="entry name" value="SANT"/>
    <property type="match status" value="1"/>
</dbReference>
<dbReference type="InterPro" id="IPR036388">
    <property type="entry name" value="WH-like_DNA-bd_sf"/>
</dbReference>
<dbReference type="InterPro" id="IPR036390">
    <property type="entry name" value="WH_DNA-bd_sf"/>
</dbReference>
<evidence type="ECO:0000256" key="3">
    <source>
        <dbReference type="ARBA" id="ARBA00022454"/>
    </source>
</evidence>
<dbReference type="PROSITE" id="PS51294">
    <property type="entry name" value="HTH_MYB"/>
    <property type="match status" value="1"/>
</dbReference>
<feature type="coiled-coil region" evidence="10">
    <location>
        <begin position="243"/>
        <end position="277"/>
    </location>
</feature>
<keyword evidence="5 10" id="KW-0175">Coiled coil</keyword>